<dbReference type="InterPro" id="IPR022419">
    <property type="entry name" value="Porphobilin_deaminase_cofac_BS"/>
</dbReference>
<protein>
    <recommendedName>
        <fullName evidence="8">Porphobilinogen deaminase</fullName>
        <shortName evidence="8">PBG</shortName>
        <ecNumber evidence="8">2.5.1.61</ecNumber>
    </recommendedName>
    <alternativeName>
        <fullName evidence="8">Hydroxymethylbilane synthase</fullName>
        <shortName evidence="8">HMBS</shortName>
    </alternativeName>
    <alternativeName>
        <fullName evidence="8">Pre-uroporphyrinogen synthase</fullName>
    </alternativeName>
</protein>
<keyword evidence="5 8" id="KW-0808">Transferase</keyword>
<comment type="pathway">
    <text evidence="2">Porphyrin-containing compound metabolism; protoporphyrin-IX biosynthesis; coproporphyrinogen-III from 5-aminolevulinate: step 2/4.</text>
</comment>
<evidence type="ECO:0000256" key="1">
    <source>
        <dbReference type="ARBA" id="ARBA00002869"/>
    </source>
</evidence>
<evidence type="ECO:0000256" key="7">
    <source>
        <dbReference type="ARBA" id="ARBA00048169"/>
    </source>
</evidence>
<dbReference type="GO" id="GO:0004418">
    <property type="term" value="F:hydroxymethylbilane synthase activity"/>
    <property type="evidence" value="ECO:0007669"/>
    <property type="project" value="UniProtKB-EC"/>
</dbReference>
<comment type="cofactor">
    <cofactor evidence="8">
        <name>dipyrromethane</name>
        <dbReference type="ChEBI" id="CHEBI:60342"/>
    </cofactor>
    <text evidence="8">Binds 1 dipyrromethane group covalently.</text>
</comment>
<evidence type="ECO:0000259" key="9">
    <source>
        <dbReference type="Pfam" id="PF01379"/>
    </source>
</evidence>
<dbReference type="InterPro" id="IPR022418">
    <property type="entry name" value="Porphobilinogen_deaminase_C"/>
</dbReference>
<dbReference type="HAMAP" id="MF_00260">
    <property type="entry name" value="Porphobil_deam"/>
    <property type="match status" value="1"/>
</dbReference>
<dbReference type="PANTHER" id="PTHR11557">
    <property type="entry name" value="PORPHOBILINOGEN DEAMINASE"/>
    <property type="match status" value="1"/>
</dbReference>
<evidence type="ECO:0000256" key="3">
    <source>
        <dbReference type="ARBA" id="ARBA00005638"/>
    </source>
</evidence>
<comment type="catalytic activity">
    <reaction evidence="7 8">
        <text>4 porphobilinogen + H2O = hydroxymethylbilane + 4 NH4(+)</text>
        <dbReference type="Rhea" id="RHEA:13185"/>
        <dbReference type="ChEBI" id="CHEBI:15377"/>
        <dbReference type="ChEBI" id="CHEBI:28938"/>
        <dbReference type="ChEBI" id="CHEBI:57845"/>
        <dbReference type="ChEBI" id="CHEBI:58126"/>
        <dbReference type="EC" id="2.5.1.61"/>
    </reaction>
</comment>
<dbReference type="PRINTS" id="PR00151">
    <property type="entry name" value="PORPHBDMNASE"/>
</dbReference>
<dbReference type="InterPro" id="IPR000860">
    <property type="entry name" value="HemC"/>
</dbReference>
<dbReference type="Pfam" id="PF01379">
    <property type="entry name" value="Porphobil_deam"/>
    <property type="match status" value="1"/>
</dbReference>
<comment type="similarity">
    <text evidence="3 8">Belongs to the HMBS family.</text>
</comment>
<keyword evidence="6 8" id="KW-0627">Porphyrin biosynthesis</keyword>
<dbReference type="NCBIfam" id="TIGR00212">
    <property type="entry name" value="hemC"/>
    <property type="match status" value="1"/>
</dbReference>
<dbReference type="Pfam" id="PF03900">
    <property type="entry name" value="Porphobil_deamC"/>
    <property type="match status" value="1"/>
</dbReference>
<dbReference type="PROSITE" id="PS00533">
    <property type="entry name" value="PORPHOBILINOGEN_DEAM"/>
    <property type="match status" value="1"/>
</dbReference>
<proteinExistence type="inferred from homology"/>
<organism evidence="11 12">
    <name type="scientific">Nitratireductor thuwali</name>
    <dbReference type="NCBI Taxonomy" id="2267699"/>
    <lineage>
        <taxon>Bacteria</taxon>
        <taxon>Pseudomonadati</taxon>
        <taxon>Pseudomonadota</taxon>
        <taxon>Alphaproteobacteria</taxon>
        <taxon>Hyphomicrobiales</taxon>
        <taxon>Phyllobacteriaceae</taxon>
        <taxon>Nitratireductor</taxon>
    </lineage>
</organism>
<evidence type="ECO:0000256" key="6">
    <source>
        <dbReference type="ARBA" id="ARBA00023244"/>
    </source>
</evidence>
<dbReference type="Proteomes" id="UP001342418">
    <property type="component" value="Chromosome"/>
</dbReference>
<dbReference type="PANTHER" id="PTHR11557:SF0">
    <property type="entry name" value="PORPHOBILINOGEN DEAMINASE"/>
    <property type="match status" value="1"/>
</dbReference>
<evidence type="ECO:0000259" key="10">
    <source>
        <dbReference type="Pfam" id="PF03900"/>
    </source>
</evidence>
<comment type="function">
    <text evidence="1 8">Tetrapolymerization of the monopyrrole PBG into the hydroxymethylbilane pre-uroporphyrinogen in several discrete steps.</text>
</comment>
<gene>
    <name evidence="8 11" type="primary">hemC</name>
    <name evidence="11" type="ORF">NTH_01753</name>
</gene>
<reference evidence="11 12" key="1">
    <citation type="submission" date="2018-07" db="EMBL/GenBank/DDBJ databases">
        <title>Genome sequence of Nitratireductor thuwali#1536.</title>
        <authorList>
            <person name="Michoud G."/>
            <person name="Merlino G."/>
            <person name="Sefrji F.O."/>
            <person name="Daffonchio D."/>
        </authorList>
    </citation>
    <scope>NUCLEOTIDE SEQUENCE [LARGE SCALE GENOMIC DNA]</scope>
    <source>
        <strain evidence="12">Nit1536</strain>
    </source>
</reference>
<evidence type="ECO:0000256" key="2">
    <source>
        <dbReference type="ARBA" id="ARBA00004735"/>
    </source>
</evidence>
<dbReference type="PIRSF" id="PIRSF001438">
    <property type="entry name" value="4pyrrol_synth_OHMeBilane_synth"/>
    <property type="match status" value="1"/>
</dbReference>
<dbReference type="Gene3D" id="3.30.160.40">
    <property type="entry name" value="Porphobilinogen deaminase, C-terminal domain"/>
    <property type="match status" value="1"/>
</dbReference>
<feature type="domain" description="Porphobilinogen deaminase N-terminal" evidence="9">
    <location>
        <begin position="6"/>
        <end position="215"/>
    </location>
</feature>
<comment type="miscellaneous">
    <text evidence="8">The porphobilinogen subunits are added to the dipyrromethane group.</text>
</comment>
<dbReference type="InterPro" id="IPR022417">
    <property type="entry name" value="Porphobilin_deaminase_N"/>
</dbReference>
<evidence type="ECO:0000256" key="4">
    <source>
        <dbReference type="ARBA" id="ARBA00011245"/>
    </source>
</evidence>
<dbReference type="SUPFAM" id="SSF54782">
    <property type="entry name" value="Porphobilinogen deaminase (hydroxymethylbilane synthase), C-terminal domain"/>
    <property type="match status" value="1"/>
</dbReference>
<feature type="domain" description="Porphobilinogen deaminase C-terminal" evidence="10">
    <location>
        <begin position="230"/>
        <end position="297"/>
    </location>
</feature>
<sequence length="309" mass="33186">MQTDLIRIGTRGSLLAQAQAAETRARLMAAHSLPEDAFEIVVISTSGDRIQDRPLSEAGGKGLFTKEIEEALLDGRIDLAVHSSKDMPTVLPEGLEITAFLEREDVRDAFIGRSVEAIGELPEGARLGTSSLRRQALVLRMRPDLEVGMFRGNVQTRLRKLEEGLADGTLLALAGLKRLVMEHVATAIMDPEIFPPALGQGAICIESRSDDGRIRSMLEAIHHEETGAALTCERAFLAVLDGSCRTPIAGLAKVEGGRISFSGLILTPDGRLSHEIGGEGRAAEAAEIGADAGKRIRDKAGAQFFDSWD</sequence>
<dbReference type="EMBL" id="CP030941">
    <property type="protein sequence ID" value="UUP17290.1"/>
    <property type="molecule type" value="Genomic_DNA"/>
</dbReference>
<evidence type="ECO:0000313" key="11">
    <source>
        <dbReference type="EMBL" id="UUP17290.1"/>
    </source>
</evidence>
<evidence type="ECO:0000256" key="5">
    <source>
        <dbReference type="ARBA" id="ARBA00022679"/>
    </source>
</evidence>
<accession>A0ABY5MJN5</accession>
<name>A0ABY5MJN5_9HYPH</name>
<evidence type="ECO:0000313" key="12">
    <source>
        <dbReference type="Proteomes" id="UP001342418"/>
    </source>
</evidence>
<comment type="subunit">
    <text evidence="4 8">Monomer.</text>
</comment>
<keyword evidence="12" id="KW-1185">Reference proteome</keyword>
<dbReference type="InterPro" id="IPR036803">
    <property type="entry name" value="Porphobilinogen_deaminase_C_sf"/>
</dbReference>
<feature type="modified residue" description="S-(dipyrrolylmethanemethyl)cysteine" evidence="8">
    <location>
        <position position="244"/>
    </location>
</feature>
<dbReference type="SUPFAM" id="SSF53850">
    <property type="entry name" value="Periplasmic binding protein-like II"/>
    <property type="match status" value="1"/>
</dbReference>
<dbReference type="RefSeq" id="WP_338529641.1">
    <property type="nucleotide sequence ID" value="NZ_CP030941.1"/>
</dbReference>
<dbReference type="EC" id="2.5.1.61" evidence="8"/>
<evidence type="ECO:0000256" key="8">
    <source>
        <dbReference type="HAMAP-Rule" id="MF_00260"/>
    </source>
</evidence>
<dbReference type="Gene3D" id="3.40.190.10">
    <property type="entry name" value="Periplasmic binding protein-like II"/>
    <property type="match status" value="2"/>
</dbReference>